<proteinExistence type="predicted"/>
<dbReference type="InterPro" id="IPR038765">
    <property type="entry name" value="Papain-like_cys_pep_sf"/>
</dbReference>
<gene>
    <name evidence="2" type="ORF">SAMN05192530_104170</name>
</gene>
<dbReference type="STRING" id="1166073.SAMN05192530_104170"/>
<dbReference type="AlphaFoldDB" id="A0A1H0HLX5"/>
<reference evidence="2 3" key="1">
    <citation type="submission" date="2016-10" db="EMBL/GenBank/DDBJ databases">
        <authorList>
            <person name="de Groot N.N."/>
        </authorList>
    </citation>
    <scope>NUCLEOTIDE SEQUENCE [LARGE SCALE GENOMIC DNA]</scope>
    <source>
        <strain evidence="3">L7-484,KACC 16230,DSM 25025</strain>
    </source>
</reference>
<dbReference type="RefSeq" id="WP_090672970.1">
    <property type="nucleotide sequence ID" value="NZ_FNIT01000004.1"/>
</dbReference>
<dbReference type="OrthoDB" id="9804023at2"/>
<dbReference type="Gene3D" id="3.10.620.30">
    <property type="match status" value="1"/>
</dbReference>
<keyword evidence="3" id="KW-1185">Reference proteome</keyword>
<dbReference type="Pfam" id="PF08379">
    <property type="entry name" value="Bact_transglu_N"/>
    <property type="match status" value="1"/>
</dbReference>
<feature type="domain" description="Transglutaminase-like" evidence="1">
    <location>
        <begin position="177"/>
        <end position="248"/>
    </location>
</feature>
<dbReference type="GO" id="GO:0008233">
    <property type="term" value="F:peptidase activity"/>
    <property type="evidence" value="ECO:0007669"/>
    <property type="project" value="UniProtKB-KW"/>
</dbReference>
<dbReference type="InterPro" id="IPR002931">
    <property type="entry name" value="Transglutaminase-like"/>
</dbReference>
<sequence>MTVRYRIHLHIGYGYRGQVKDARHVLRVTPRENAGQRAESVRIDIAPRPAEIETEPDFFGNATDHLLIREPHAALAVDARLVVAVDRPAPDLAATPDLSTLRSAAAASCESEGDGPIHFLGAGRLVEPAPAVGRYLAQALDAARPAGETMLEISRRIRTEFRFAPGVSTVSTRVEETFERRAGVCQDFAHLLIAGLRALDIPARYASGFLRTLPPPGKPRLAGADAMHAWVEVWLGEKAGWIGFDPTNACLALEDHVLVAVGRDYADVAPIDGVLMTSGPQRTRHSVDMVALEETVAA</sequence>
<organism evidence="2 3">
    <name type="scientific">Aureimonas jatrophae</name>
    <dbReference type="NCBI Taxonomy" id="1166073"/>
    <lineage>
        <taxon>Bacteria</taxon>
        <taxon>Pseudomonadati</taxon>
        <taxon>Pseudomonadota</taxon>
        <taxon>Alphaproteobacteria</taxon>
        <taxon>Hyphomicrobiales</taxon>
        <taxon>Aurantimonadaceae</taxon>
        <taxon>Aureimonas</taxon>
    </lineage>
</organism>
<evidence type="ECO:0000313" key="2">
    <source>
        <dbReference type="EMBL" id="SDO20162.1"/>
    </source>
</evidence>
<evidence type="ECO:0000313" key="3">
    <source>
        <dbReference type="Proteomes" id="UP000198793"/>
    </source>
</evidence>
<accession>A0A1H0HLX5</accession>
<name>A0A1H0HLX5_9HYPH</name>
<dbReference type="PANTHER" id="PTHR33490:SF7">
    <property type="entry name" value="BLR2979 PROTEIN"/>
    <property type="match status" value="1"/>
</dbReference>
<dbReference type="GO" id="GO:0006508">
    <property type="term" value="P:proteolysis"/>
    <property type="evidence" value="ECO:0007669"/>
    <property type="project" value="UniProtKB-KW"/>
</dbReference>
<keyword evidence="2" id="KW-0378">Hydrolase</keyword>
<dbReference type="SMART" id="SM00460">
    <property type="entry name" value="TGc"/>
    <property type="match status" value="1"/>
</dbReference>
<dbReference type="SUPFAM" id="SSF54001">
    <property type="entry name" value="Cysteine proteinases"/>
    <property type="match status" value="1"/>
</dbReference>
<dbReference type="InterPro" id="IPR013589">
    <property type="entry name" value="Bac_transglu_N"/>
</dbReference>
<dbReference type="EMBL" id="FNIT01000004">
    <property type="protein sequence ID" value="SDO20162.1"/>
    <property type="molecule type" value="Genomic_DNA"/>
</dbReference>
<dbReference type="PANTHER" id="PTHR33490">
    <property type="entry name" value="BLR5614 PROTEIN-RELATED"/>
    <property type="match status" value="1"/>
</dbReference>
<dbReference type="Proteomes" id="UP000198793">
    <property type="component" value="Unassembled WGS sequence"/>
</dbReference>
<keyword evidence="2" id="KW-0645">Protease</keyword>
<evidence type="ECO:0000259" key="1">
    <source>
        <dbReference type="SMART" id="SM00460"/>
    </source>
</evidence>
<dbReference type="Pfam" id="PF01841">
    <property type="entry name" value="Transglut_core"/>
    <property type="match status" value="1"/>
</dbReference>
<protein>
    <submittedName>
        <fullName evidence="2">Transglutaminase-like enzyme, putative cysteine protease</fullName>
    </submittedName>
</protein>